<dbReference type="GeneID" id="94427272"/>
<comment type="caution">
    <text evidence="2">The sequence shown here is derived from an EMBL/GenBank/DDBJ whole genome shotgun (WGS) entry which is preliminary data.</text>
</comment>
<sequence>IDTYKEKLERREVIERPISCLCFEYFGKFRSRFCPRTLSSHQAKRKKRRETSRREGRGQGRERRCSIVDTSKTPYYKNETDAKRQRFSLRLFTRRREGPEKKKYRKEEETRREEGVEGDEEEECLARRKEEKRSQRETRKNGRRSGTREVKIA</sequence>
<feature type="compositionally biased region" description="Basic and acidic residues" evidence="1">
    <location>
        <begin position="94"/>
        <end position="115"/>
    </location>
</feature>
<dbReference type="EMBL" id="MIGC01001744">
    <property type="protein sequence ID" value="PHJ22288.1"/>
    <property type="molecule type" value="Genomic_DNA"/>
</dbReference>
<dbReference type="RefSeq" id="XP_067923965.1">
    <property type="nucleotide sequence ID" value="XM_068064061.1"/>
</dbReference>
<name>A0A2C6L2P4_9APIC</name>
<dbReference type="VEuPathDB" id="ToxoDB:CSUI_003866"/>
<proteinExistence type="predicted"/>
<reference evidence="2 3" key="1">
    <citation type="journal article" date="2017" name="Int. J. Parasitol.">
        <title>The genome of the protozoan parasite Cystoisospora suis and a reverse vaccinology approach to identify vaccine candidates.</title>
        <authorList>
            <person name="Palmieri N."/>
            <person name="Shrestha A."/>
            <person name="Ruttkowski B."/>
            <person name="Beck T."/>
            <person name="Vogl C."/>
            <person name="Tomley F."/>
            <person name="Blake D.P."/>
            <person name="Joachim A."/>
        </authorList>
    </citation>
    <scope>NUCLEOTIDE SEQUENCE [LARGE SCALE GENOMIC DNA]</scope>
    <source>
        <strain evidence="2 3">Wien I</strain>
    </source>
</reference>
<keyword evidence="3" id="KW-1185">Reference proteome</keyword>
<feature type="compositionally biased region" description="Basic and acidic residues" evidence="1">
    <location>
        <begin position="124"/>
        <end position="153"/>
    </location>
</feature>
<evidence type="ECO:0000313" key="2">
    <source>
        <dbReference type="EMBL" id="PHJ22288.1"/>
    </source>
</evidence>
<evidence type="ECO:0000313" key="3">
    <source>
        <dbReference type="Proteomes" id="UP000221165"/>
    </source>
</evidence>
<gene>
    <name evidence="2" type="ORF">CSUI_003866</name>
</gene>
<feature type="non-terminal residue" evidence="2">
    <location>
        <position position="1"/>
    </location>
</feature>
<feature type="compositionally biased region" description="Basic residues" evidence="1">
    <location>
        <begin position="42"/>
        <end position="51"/>
    </location>
</feature>
<dbReference type="Proteomes" id="UP000221165">
    <property type="component" value="Unassembled WGS sequence"/>
</dbReference>
<feature type="region of interest" description="Disordered" evidence="1">
    <location>
        <begin position="40"/>
        <end position="153"/>
    </location>
</feature>
<feature type="compositionally biased region" description="Basic and acidic residues" evidence="1">
    <location>
        <begin position="52"/>
        <end position="66"/>
    </location>
</feature>
<accession>A0A2C6L2P4</accession>
<protein>
    <submittedName>
        <fullName evidence="2">Uncharacterized protein</fullName>
    </submittedName>
</protein>
<dbReference type="AlphaFoldDB" id="A0A2C6L2P4"/>
<evidence type="ECO:0000256" key="1">
    <source>
        <dbReference type="SAM" id="MobiDB-lite"/>
    </source>
</evidence>
<organism evidence="2 3">
    <name type="scientific">Cystoisospora suis</name>
    <dbReference type="NCBI Taxonomy" id="483139"/>
    <lineage>
        <taxon>Eukaryota</taxon>
        <taxon>Sar</taxon>
        <taxon>Alveolata</taxon>
        <taxon>Apicomplexa</taxon>
        <taxon>Conoidasida</taxon>
        <taxon>Coccidia</taxon>
        <taxon>Eucoccidiorida</taxon>
        <taxon>Eimeriorina</taxon>
        <taxon>Sarcocystidae</taxon>
        <taxon>Cystoisospora</taxon>
    </lineage>
</organism>